<evidence type="ECO:0000313" key="1">
    <source>
        <dbReference type="EMBL" id="OPC84996.1"/>
    </source>
</evidence>
<gene>
    <name evidence="1" type="ORF">B4N89_12560</name>
</gene>
<evidence type="ECO:0008006" key="3">
    <source>
        <dbReference type="Google" id="ProtNLM"/>
    </source>
</evidence>
<organism evidence="1 2">
    <name type="scientific">Embleya scabrispora</name>
    <dbReference type="NCBI Taxonomy" id="159449"/>
    <lineage>
        <taxon>Bacteria</taxon>
        <taxon>Bacillati</taxon>
        <taxon>Actinomycetota</taxon>
        <taxon>Actinomycetes</taxon>
        <taxon>Kitasatosporales</taxon>
        <taxon>Streptomycetaceae</taxon>
        <taxon>Embleya</taxon>
    </lineage>
</organism>
<proteinExistence type="predicted"/>
<protein>
    <recommendedName>
        <fullName evidence="3">L-2-amino-thiazoline-4-carboxylic acid hydrolase</fullName>
    </recommendedName>
</protein>
<name>A0A1T3P7F2_9ACTN</name>
<dbReference type="InterPro" id="IPR026002">
    <property type="entry name" value="ATC_hydrolase-like"/>
</dbReference>
<dbReference type="Pfam" id="PF14196">
    <property type="entry name" value="ATC_hydrolase"/>
    <property type="match status" value="1"/>
</dbReference>
<dbReference type="OrthoDB" id="1094540at2"/>
<dbReference type="EMBL" id="MWQN01000001">
    <property type="protein sequence ID" value="OPC84996.1"/>
    <property type="molecule type" value="Genomic_DNA"/>
</dbReference>
<keyword evidence="2" id="KW-1185">Reference proteome</keyword>
<reference evidence="1 2" key="1">
    <citation type="submission" date="2017-03" db="EMBL/GenBank/DDBJ databases">
        <title>Draft genome sequence of Streptomyces scabrisporus NF3, endophyte isolated from Amphipterygium adstringens.</title>
        <authorList>
            <person name="Vazquez M."/>
            <person name="Ceapa C.D."/>
            <person name="Rodriguez Luna D."/>
            <person name="Sanchez Esquivel S."/>
        </authorList>
    </citation>
    <scope>NUCLEOTIDE SEQUENCE [LARGE SCALE GENOMIC DNA]</scope>
    <source>
        <strain evidence="1 2">NF3</strain>
    </source>
</reference>
<dbReference type="Proteomes" id="UP000190037">
    <property type="component" value="Unassembled WGS sequence"/>
</dbReference>
<evidence type="ECO:0000313" key="2">
    <source>
        <dbReference type="Proteomes" id="UP000190037"/>
    </source>
</evidence>
<accession>A0A1T3P7F2</accession>
<dbReference type="AlphaFoldDB" id="A0A1T3P7F2"/>
<sequence>MTTDHDTFGDGGYTPNAERDTALLLEAFVAYIADAVRERALPDHLVGDLTALHRELEDANAHLVDDEPSRHNLRITLALVAAYRILLPHLDREDTIALVRDAIVEPLGAITEAATAAMLDAAPDPFAAIVALSKSREEKSFGRAFTFVRPADDDRRYLLDIHRCFYHDVLVANSAPELTPAMCAVDLNWIRAIDPNRHGLRFDRAGTIGHGDSHCAFHFHRTDPPEPSRD</sequence>
<comment type="caution">
    <text evidence="1">The sequence shown here is derived from an EMBL/GenBank/DDBJ whole genome shotgun (WGS) entry which is preliminary data.</text>
</comment>